<protein>
    <submittedName>
        <fullName evidence="1">Uncharacterized protein</fullName>
    </submittedName>
</protein>
<dbReference type="AlphaFoldDB" id="A0A423NWN8"/>
<evidence type="ECO:0000313" key="2">
    <source>
        <dbReference type="Proteomes" id="UP000283619"/>
    </source>
</evidence>
<dbReference type="RefSeq" id="WP_123595526.1">
    <property type="nucleotide sequence ID" value="NZ_MOBZ01000022.1"/>
</dbReference>
<proteinExistence type="predicted"/>
<dbReference type="Proteomes" id="UP000283619">
    <property type="component" value="Unassembled WGS sequence"/>
</dbReference>
<gene>
    <name evidence="1" type="ORF">BK673_26460</name>
</gene>
<organism evidence="1 2">
    <name type="scientific">Pseudomonas fluorescens</name>
    <dbReference type="NCBI Taxonomy" id="294"/>
    <lineage>
        <taxon>Bacteria</taxon>
        <taxon>Pseudomonadati</taxon>
        <taxon>Pseudomonadota</taxon>
        <taxon>Gammaproteobacteria</taxon>
        <taxon>Pseudomonadales</taxon>
        <taxon>Pseudomonadaceae</taxon>
        <taxon>Pseudomonas</taxon>
    </lineage>
</organism>
<name>A0A423NWN8_PSEFL</name>
<sequence>MNTHEVEFCYRMRHPVTPCVSSELLPAATLDYPGGTVLDPSLGKVVVRIAPYANMTCGDQLLLSWEGLDIEGFVYQHEMVRYVSEAQVGKDVVFVIKGMHIAALDGGSLEVYWKLLSASSSVPALSARVQLSVGDTRPQLLAPIVEGAIRGTLDPERVTDGTLVVLQPYARMAAGDRVTLLWGAEAMPATFSDSLKVETFAVADVLSFWVDGAHIAAHLGGEVSVRYRVEQSGAAVRESESARILVTPCFRGELDAPDVLEAEDGVLLKEDSIDGVTIVIGNAQTQEGELVYLKCDGDLFNHRDDREITRETAGKPLIFIVPHRFWREHDGTTVRVAYTVERLDDVSQESAATPVRVEA</sequence>
<dbReference type="EMBL" id="MOBZ01000022">
    <property type="protein sequence ID" value="ROO02622.1"/>
    <property type="molecule type" value="Genomic_DNA"/>
</dbReference>
<accession>A0A423NWN8</accession>
<comment type="caution">
    <text evidence="1">The sequence shown here is derived from an EMBL/GenBank/DDBJ whole genome shotgun (WGS) entry which is preliminary data.</text>
</comment>
<reference evidence="1 2" key="1">
    <citation type="submission" date="2016-10" db="EMBL/GenBank/DDBJ databases">
        <title>Comparative genome analysis of multiple Pseudomonas spp. focuses on biocontrol and plant growth promoting traits.</title>
        <authorList>
            <person name="Tao X.-Y."/>
            <person name="Taylor C.G."/>
        </authorList>
    </citation>
    <scope>NUCLEOTIDE SEQUENCE [LARGE SCALE GENOMIC DNA]</scope>
    <source>
        <strain evidence="1 2">36G2</strain>
    </source>
</reference>
<evidence type="ECO:0000313" key="1">
    <source>
        <dbReference type="EMBL" id="ROO02622.1"/>
    </source>
</evidence>